<reference evidence="1 2" key="1">
    <citation type="journal article" date="2021" name="Arch. Microbiol.">
        <title>Harenicola maris gen. nov., sp. nov. isolated from the Sea of Japan shallow sediments.</title>
        <authorList>
            <person name="Romanenko L.A."/>
            <person name="Kurilenko V.V."/>
            <person name="Chernysheva N.Y."/>
            <person name="Tekutyeva L.A."/>
            <person name="Velansky P.V."/>
            <person name="Svetashev V.I."/>
            <person name="Isaeva M.P."/>
        </authorList>
    </citation>
    <scope>NUCLEOTIDE SEQUENCE [LARGE SCALE GENOMIC DNA]</scope>
    <source>
        <strain evidence="1 2">KMM 3653</strain>
    </source>
</reference>
<dbReference type="Gene3D" id="2.60.200.60">
    <property type="match status" value="2"/>
</dbReference>
<name>A0AAP2G4B4_9RHOB</name>
<keyword evidence="2" id="KW-1185">Reference proteome</keyword>
<dbReference type="CDD" id="cd14743">
    <property type="entry name" value="PAAR_CT_1"/>
    <property type="match status" value="1"/>
</dbReference>
<evidence type="ECO:0000313" key="1">
    <source>
        <dbReference type="EMBL" id="MBT0958120.1"/>
    </source>
</evidence>
<gene>
    <name evidence="1" type="ORF">IV417_12045</name>
</gene>
<sequence>MRGLKGPAHAPILLASLVIFTPRETHLMVPVARMGDKHACPLCKVVTPIVGGSAVHTCDGKPVARVGDKTGCGATIIKGSSQSTADGKPVAYMGAQTSHGGTIITGSPQSKVMP</sequence>
<comment type="caution">
    <text evidence="1">The sequence shown here is derived from an EMBL/GenBank/DDBJ whole genome shotgun (WGS) entry which is preliminary data.</text>
</comment>
<organism evidence="1 2">
    <name type="scientific">Harenicola maris</name>
    <dbReference type="NCBI Taxonomy" id="2841044"/>
    <lineage>
        <taxon>Bacteria</taxon>
        <taxon>Pseudomonadati</taxon>
        <taxon>Pseudomonadota</taxon>
        <taxon>Alphaproteobacteria</taxon>
        <taxon>Rhodobacterales</taxon>
        <taxon>Paracoccaceae</taxon>
        <taxon>Harenicola</taxon>
    </lineage>
</organism>
<dbReference type="EMBL" id="JADQAZ010000002">
    <property type="protein sequence ID" value="MBT0958120.1"/>
    <property type="molecule type" value="Genomic_DNA"/>
</dbReference>
<dbReference type="Proteomes" id="UP001315686">
    <property type="component" value="Unassembled WGS sequence"/>
</dbReference>
<protein>
    <submittedName>
        <fullName evidence="1">PAAR domain-containing protein</fullName>
    </submittedName>
</protein>
<dbReference type="Pfam" id="PF05488">
    <property type="entry name" value="PAAR_motif"/>
    <property type="match status" value="1"/>
</dbReference>
<evidence type="ECO:0000313" key="2">
    <source>
        <dbReference type="Proteomes" id="UP001315686"/>
    </source>
</evidence>
<proteinExistence type="predicted"/>
<dbReference type="InterPro" id="IPR008727">
    <property type="entry name" value="PAAR_motif"/>
</dbReference>
<dbReference type="AlphaFoldDB" id="A0AAP2G4B4"/>
<accession>A0AAP2G4B4</accession>